<feature type="domain" description="SPFH" evidence="1">
    <location>
        <begin position="26"/>
        <end position="235"/>
    </location>
</feature>
<dbReference type="KEGG" id="spap:H3Z74_00805"/>
<evidence type="ECO:0000259" key="1">
    <source>
        <dbReference type="Pfam" id="PF13421"/>
    </source>
</evidence>
<dbReference type="Proteomes" id="UP000516148">
    <property type="component" value="Chromosome"/>
</dbReference>
<keyword evidence="3" id="KW-1185">Reference proteome</keyword>
<protein>
    <submittedName>
        <fullName evidence="2">SPFH domain-containing protein</fullName>
    </submittedName>
</protein>
<dbReference type="PANTHER" id="PTHR37826:SF2">
    <property type="entry name" value="ZINC-RIBBON DOMAIN-CONTAINING PROTEIN"/>
    <property type="match status" value="1"/>
</dbReference>
<evidence type="ECO:0000313" key="3">
    <source>
        <dbReference type="Proteomes" id="UP000516148"/>
    </source>
</evidence>
<reference evidence="2 3" key="1">
    <citation type="submission" date="2020-09" db="EMBL/GenBank/DDBJ databases">
        <title>Sphingomonas sp., a new species isolated from pork steak.</title>
        <authorList>
            <person name="Heidler von Heilborn D."/>
        </authorList>
    </citation>
    <scope>NUCLEOTIDE SEQUENCE [LARGE SCALE GENOMIC DNA]</scope>
    <source>
        <strain evidence="3">S8-3T</strain>
    </source>
</reference>
<sequence length="329" mass="34597">MGILDFLSKQFIDVIDWTEEPGDLAIRYPAQDREIQNGAQLTVREGQKAFFYNEGKIADVFEPGLHTLDTANLPILTALLNWDKGFASPFKSDLYFFTTKEQAGLKWGTAQPITVRDAEFGPLRIRAFGSYSFRLDNIAVFAAKLMGTLEKLTIADVETQLRGAIATALASGLGGGSTAFVDLAADQAALSERLKAAVAPAFEAWGLACCTFFVESLSLPDNVQEYLDKASSMRVVGDLDRYVKFQTADAIGTAAAQSGGVAGIGAGAAAGLAIGQSMAGGLGQGNGGQGGAGEDPYAMIQKLHGLLVAGAITQEEFDGKKAALLAKIG</sequence>
<evidence type="ECO:0000313" key="2">
    <source>
        <dbReference type="EMBL" id="QNQ09833.1"/>
    </source>
</evidence>
<gene>
    <name evidence="2" type="ORF">H3Z74_00805</name>
</gene>
<name>A0A7H0LJI0_9SPHN</name>
<dbReference type="PANTHER" id="PTHR37826">
    <property type="entry name" value="FLOTILLIN BAND_7_5 DOMAIN PROTEIN"/>
    <property type="match status" value="1"/>
</dbReference>
<organism evidence="2 3">
    <name type="scientific">Sphingomonas alpina</name>
    <dbReference type="NCBI Taxonomy" id="653931"/>
    <lineage>
        <taxon>Bacteria</taxon>
        <taxon>Pseudomonadati</taxon>
        <taxon>Pseudomonadota</taxon>
        <taxon>Alphaproteobacteria</taxon>
        <taxon>Sphingomonadales</taxon>
        <taxon>Sphingomonadaceae</taxon>
        <taxon>Sphingomonas</taxon>
    </lineage>
</organism>
<proteinExistence type="predicted"/>
<dbReference type="CDD" id="cd03408">
    <property type="entry name" value="SPFH_like_u1"/>
    <property type="match status" value="1"/>
</dbReference>
<dbReference type="EMBL" id="CP061038">
    <property type="protein sequence ID" value="QNQ09833.1"/>
    <property type="molecule type" value="Genomic_DNA"/>
</dbReference>
<dbReference type="InterPro" id="IPR036013">
    <property type="entry name" value="Band_7/SPFH_dom_sf"/>
</dbReference>
<dbReference type="AlphaFoldDB" id="A0A7H0LJI0"/>
<dbReference type="RefSeq" id="WP_187762142.1">
    <property type="nucleotide sequence ID" value="NZ_CP061038.1"/>
</dbReference>
<dbReference type="InterPro" id="IPR033880">
    <property type="entry name" value="SPFH_YdjI"/>
</dbReference>
<accession>A0A7H0LJI0</accession>
<dbReference type="SUPFAM" id="SSF117892">
    <property type="entry name" value="Band 7/SPFH domain"/>
    <property type="match status" value="1"/>
</dbReference>
<dbReference type="Pfam" id="PF13421">
    <property type="entry name" value="Band_7_1"/>
    <property type="match status" value="1"/>
</dbReference>